<reference evidence="3 4" key="1">
    <citation type="journal article" date="2023" name="Plants (Basel)">
        <title>Bridging the Gap: Combining Genomics and Transcriptomics Approaches to Understand Stylosanthes scabra, an Orphan Legume from the Brazilian Caatinga.</title>
        <authorList>
            <person name="Ferreira-Neto J.R.C."/>
            <person name="da Silva M.D."/>
            <person name="Binneck E."/>
            <person name="de Melo N.F."/>
            <person name="da Silva R.H."/>
            <person name="de Melo A.L.T.M."/>
            <person name="Pandolfi V."/>
            <person name="Bustamante F.O."/>
            <person name="Brasileiro-Vidal A.C."/>
            <person name="Benko-Iseppon A.M."/>
        </authorList>
    </citation>
    <scope>NUCLEOTIDE SEQUENCE [LARGE SCALE GENOMIC DNA]</scope>
    <source>
        <tissue evidence="3">Leaves</tissue>
    </source>
</reference>
<gene>
    <name evidence="3" type="ORF">PIB30_088777</name>
</gene>
<dbReference type="Proteomes" id="UP001341840">
    <property type="component" value="Unassembled WGS sequence"/>
</dbReference>
<name>A0ABU6RUI7_9FABA</name>
<keyword evidence="4" id="KW-1185">Reference proteome</keyword>
<feature type="compositionally biased region" description="Polar residues" evidence="1">
    <location>
        <begin position="196"/>
        <end position="205"/>
    </location>
</feature>
<evidence type="ECO:0000259" key="2">
    <source>
        <dbReference type="Pfam" id="PF26130"/>
    </source>
</evidence>
<sequence length="217" mass="24354">MAPFITLVYHHMGRLERDPNGVVKYNGGLVINIDGVNPNTCNFLKVDGLILDLGYSSTKAVYWLVPELDLDNGLRLLETDEEVANMCNAASKNGNRIYLYLEHPIIADLIVAKQVIISNDETVDQHEKDNKVVNNEVQGKSNEDEMHMNTDANHGLQNGGPNTSSGQGHNEDSNVEVRQRKGWKPRKKFPRPPPSGSHNTTQRTITKLRRKEGQNQF</sequence>
<organism evidence="3 4">
    <name type="scientific">Stylosanthes scabra</name>
    <dbReference type="NCBI Taxonomy" id="79078"/>
    <lineage>
        <taxon>Eukaryota</taxon>
        <taxon>Viridiplantae</taxon>
        <taxon>Streptophyta</taxon>
        <taxon>Embryophyta</taxon>
        <taxon>Tracheophyta</taxon>
        <taxon>Spermatophyta</taxon>
        <taxon>Magnoliopsida</taxon>
        <taxon>eudicotyledons</taxon>
        <taxon>Gunneridae</taxon>
        <taxon>Pentapetalae</taxon>
        <taxon>rosids</taxon>
        <taxon>fabids</taxon>
        <taxon>Fabales</taxon>
        <taxon>Fabaceae</taxon>
        <taxon>Papilionoideae</taxon>
        <taxon>50 kb inversion clade</taxon>
        <taxon>dalbergioids sensu lato</taxon>
        <taxon>Dalbergieae</taxon>
        <taxon>Pterocarpus clade</taxon>
        <taxon>Stylosanthes</taxon>
    </lineage>
</organism>
<accession>A0ABU6RUI7</accession>
<feature type="domain" description="PB1-like" evidence="2">
    <location>
        <begin position="1"/>
        <end position="103"/>
    </location>
</feature>
<dbReference type="InterPro" id="IPR058594">
    <property type="entry name" value="PB1-like_dom_pln"/>
</dbReference>
<dbReference type="Pfam" id="PF26130">
    <property type="entry name" value="PB1-like"/>
    <property type="match status" value="1"/>
</dbReference>
<feature type="region of interest" description="Disordered" evidence="1">
    <location>
        <begin position="139"/>
        <end position="217"/>
    </location>
</feature>
<feature type="compositionally biased region" description="Basic residues" evidence="1">
    <location>
        <begin position="180"/>
        <end position="190"/>
    </location>
</feature>
<evidence type="ECO:0000313" key="3">
    <source>
        <dbReference type="EMBL" id="MED6127520.1"/>
    </source>
</evidence>
<dbReference type="EMBL" id="JASCZI010031835">
    <property type="protein sequence ID" value="MED6127520.1"/>
    <property type="molecule type" value="Genomic_DNA"/>
</dbReference>
<feature type="compositionally biased region" description="Basic and acidic residues" evidence="1">
    <location>
        <begin position="169"/>
        <end position="179"/>
    </location>
</feature>
<comment type="caution">
    <text evidence="3">The sequence shown here is derived from an EMBL/GenBank/DDBJ whole genome shotgun (WGS) entry which is preliminary data.</text>
</comment>
<proteinExistence type="predicted"/>
<protein>
    <recommendedName>
        <fullName evidence="2">PB1-like domain-containing protein</fullName>
    </recommendedName>
</protein>
<evidence type="ECO:0000313" key="4">
    <source>
        <dbReference type="Proteomes" id="UP001341840"/>
    </source>
</evidence>
<evidence type="ECO:0000256" key="1">
    <source>
        <dbReference type="SAM" id="MobiDB-lite"/>
    </source>
</evidence>
<feature type="compositionally biased region" description="Polar residues" evidence="1">
    <location>
        <begin position="150"/>
        <end position="168"/>
    </location>
</feature>